<dbReference type="Proteomes" id="UP000601435">
    <property type="component" value="Unassembled WGS sequence"/>
</dbReference>
<sequence>MSRNALYPYSYQYFFTLKCVETAHIDASGQHGQLYNARVGSEEYERYGGPHLEPSEMLLKYHLQWPSFAMDACQWVDRDIYVQCPREALVNHVWRLERAHLLHHIAEHRVPASLDAVDFRQEWSTIKTMLDDKFVDRWNVRCRGTTLVNAFEFWHRRNFSKIFNDWISGPGKEYRCKCCKKEDDSPRNEVTLLQAPGTSVLPWYAGHAQAEEMSEKDYNQKLLKVTLRVQRHWRVVTARKVFANKAAASYTGSTADKQTFLLHWQAKYIIANNLPANDAHWDSDDPAWIGKASMSKRHRFLIRRNLHWRWFNALVFGMMDEQERVFPMSTCAQDALSEIRMMKEAALTWVNGARESEGWSHNVGLFFHVYGHNSVNSLHLHVVDLDFTGPSFESQQFKNLPIDAVLQVLSQEVAGTSDRCETSSMSSLPAIDESIDLKQETVKASPVLNDADMYRRARQKLYELGGVRALRDQLRRQGFLKAGSPKLTTSNKPFNVFARLAYQDTVGRALYASDTTFNKITGKSEGLSPKSGASSALS</sequence>
<name>A0A812UK97_9DINO</name>
<accession>A0A812UK97</accession>
<comment type="caution">
    <text evidence="1">The sequence shown here is derived from an EMBL/GenBank/DDBJ whole genome shotgun (WGS) entry which is preliminary data.</text>
</comment>
<evidence type="ECO:0000313" key="1">
    <source>
        <dbReference type="EMBL" id="CAE7570755.1"/>
    </source>
</evidence>
<proteinExistence type="predicted"/>
<reference evidence="1" key="1">
    <citation type="submission" date="2021-02" db="EMBL/GenBank/DDBJ databases">
        <authorList>
            <person name="Dougan E. K."/>
            <person name="Rhodes N."/>
            <person name="Thang M."/>
            <person name="Chan C."/>
        </authorList>
    </citation>
    <scope>NUCLEOTIDE SEQUENCE</scope>
</reference>
<evidence type="ECO:0000313" key="2">
    <source>
        <dbReference type="Proteomes" id="UP000601435"/>
    </source>
</evidence>
<gene>
    <name evidence="1" type="ORF">SNEC2469_LOCUS16646</name>
</gene>
<dbReference type="OrthoDB" id="418080at2759"/>
<protein>
    <submittedName>
        <fullName evidence="1">Uncharacterized protein</fullName>
    </submittedName>
</protein>
<dbReference type="AlphaFoldDB" id="A0A812UK97"/>
<organism evidence="1 2">
    <name type="scientific">Symbiodinium necroappetens</name>
    <dbReference type="NCBI Taxonomy" id="1628268"/>
    <lineage>
        <taxon>Eukaryota</taxon>
        <taxon>Sar</taxon>
        <taxon>Alveolata</taxon>
        <taxon>Dinophyceae</taxon>
        <taxon>Suessiales</taxon>
        <taxon>Symbiodiniaceae</taxon>
        <taxon>Symbiodinium</taxon>
    </lineage>
</organism>
<keyword evidence="2" id="KW-1185">Reference proteome</keyword>
<dbReference type="EMBL" id="CAJNJA010027142">
    <property type="protein sequence ID" value="CAE7570755.1"/>
    <property type="molecule type" value="Genomic_DNA"/>
</dbReference>